<evidence type="ECO:0000313" key="3">
    <source>
        <dbReference type="EMBL" id="CAD7651381.1"/>
    </source>
</evidence>
<feature type="compositionally biased region" description="Polar residues" evidence="1">
    <location>
        <begin position="40"/>
        <end position="56"/>
    </location>
</feature>
<dbReference type="GO" id="GO:0005576">
    <property type="term" value="C:extracellular region"/>
    <property type="evidence" value="ECO:0007669"/>
    <property type="project" value="InterPro"/>
</dbReference>
<feature type="compositionally biased region" description="Gly residues" evidence="1">
    <location>
        <begin position="534"/>
        <end position="547"/>
    </location>
</feature>
<proteinExistence type="predicted"/>
<reference evidence="3" key="1">
    <citation type="submission" date="2020-11" db="EMBL/GenBank/DDBJ databases">
        <authorList>
            <person name="Tran Van P."/>
        </authorList>
    </citation>
    <scope>NUCLEOTIDE SEQUENCE</scope>
</reference>
<accession>A0A7R9QNH5</accession>
<evidence type="ECO:0000259" key="2">
    <source>
        <dbReference type="PROSITE" id="PS50940"/>
    </source>
</evidence>
<feature type="compositionally biased region" description="Low complexity" evidence="1">
    <location>
        <begin position="429"/>
        <end position="444"/>
    </location>
</feature>
<dbReference type="SMART" id="SM00494">
    <property type="entry name" value="ChtBD2"/>
    <property type="match status" value="1"/>
</dbReference>
<dbReference type="SUPFAM" id="SSF57625">
    <property type="entry name" value="Invertebrate chitin-binding proteins"/>
    <property type="match status" value="1"/>
</dbReference>
<feature type="compositionally biased region" description="Gly residues" evidence="1">
    <location>
        <begin position="192"/>
        <end position="202"/>
    </location>
</feature>
<feature type="compositionally biased region" description="Low complexity" evidence="1">
    <location>
        <begin position="82"/>
        <end position="94"/>
    </location>
</feature>
<feature type="compositionally biased region" description="Polar residues" evidence="1">
    <location>
        <begin position="409"/>
        <end position="419"/>
    </location>
</feature>
<feature type="compositionally biased region" description="Low complexity" evidence="1">
    <location>
        <begin position="181"/>
        <end position="191"/>
    </location>
</feature>
<dbReference type="EMBL" id="CAJPVJ010004640">
    <property type="protein sequence ID" value="CAG2168789.1"/>
    <property type="molecule type" value="Genomic_DNA"/>
</dbReference>
<name>A0A7R9QNH5_9ACAR</name>
<feature type="compositionally biased region" description="Polar residues" evidence="1">
    <location>
        <begin position="632"/>
        <end position="645"/>
    </location>
</feature>
<feature type="compositionally biased region" description="Polar residues" evidence="1">
    <location>
        <begin position="560"/>
        <end position="577"/>
    </location>
</feature>
<feature type="region of interest" description="Disordered" evidence="1">
    <location>
        <begin position="409"/>
        <end position="654"/>
    </location>
</feature>
<keyword evidence="4" id="KW-1185">Reference proteome</keyword>
<dbReference type="PROSITE" id="PS50940">
    <property type="entry name" value="CHIT_BIND_II"/>
    <property type="match status" value="1"/>
</dbReference>
<feature type="compositionally biased region" description="Low complexity" evidence="1">
    <location>
        <begin position="217"/>
        <end position="229"/>
    </location>
</feature>
<evidence type="ECO:0000256" key="1">
    <source>
        <dbReference type="SAM" id="MobiDB-lite"/>
    </source>
</evidence>
<dbReference type="InterPro" id="IPR002557">
    <property type="entry name" value="Chitin-bd_dom"/>
</dbReference>
<dbReference type="InterPro" id="IPR052976">
    <property type="entry name" value="Scoloptoxin-like"/>
</dbReference>
<dbReference type="OrthoDB" id="6364363at2759"/>
<organism evidence="3">
    <name type="scientific">Oppiella nova</name>
    <dbReference type="NCBI Taxonomy" id="334625"/>
    <lineage>
        <taxon>Eukaryota</taxon>
        <taxon>Metazoa</taxon>
        <taxon>Ecdysozoa</taxon>
        <taxon>Arthropoda</taxon>
        <taxon>Chelicerata</taxon>
        <taxon>Arachnida</taxon>
        <taxon>Acari</taxon>
        <taxon>Acariformes</taxon>
        <taxon>Sarcoptiformes</taxon>
        <taxon>Oribatida</taxon>
        <taxon>Brachypylina</taxon>
        <taxon>Oppioidea</taxon>
        <taxon>Oppiidae</taxon>
        <taxon>Oppiella</taxon>
    </lineage>
</organism>
<feature type="domain" description="Chitin-binding type-2" evidence="2">
    <location>
        <begin position="336"/>
        <end position="395"/>
    </location>
</feature>
<sequence length="666" mass="70907">LLVPIISAQISFFDNRFPPAPATRRTVLRNGAFNGRRNAALQQSPADEPQDQQISQIHEDSVQEGQDVDSQRPIVQPPVPTQRPQRGQQPAPSRTQTGFPSRVPQQQQQPQQEFDGIGQTHVGTDDGSDEVLTQKEDSALTDISMEDVSTERVTPGVTFTSTEDTTRDDFTPTAPVQRPLTTTTTGTTAGQRKGGSRGGQTGSRGVQKPISGGSQRGGTTPQRPTTPRRPSAPRERQQVTQVMDTVVDIDGQTPVDQTSDGQVEDGGASGGVRGGQTPDTDHDRTQAGGVGGGDHGVHDDGHHDHHSSDPIQWLRDAIRGEPGADYPIFYTPPETGFKCTDQQFPGYYADVEARCQVFHICQENGRSDAFLCPNGTVFSQQSFVCVYWHDFDCSTATQYYNLNQQLYSAPETSQPSQDAQPVDDGFEKPSSPRAGGRPSAPSGGRPAGGRPVGGAPVDSVGGRPGGPTDERIQMPFDDSVEGQEEDTGKGTDTESPQVQTVTDGSQEVIGDETPAFDGVTTTTQTGLRAPNGRPSGGLKGVKSGNGGSRPAKMGAPVTRKTAQTGVPQQRIPITTTRPIGGSRPSKTGSSRPSITGGQPSIPSSPADNARNGLTKSVRPQTSLNGGQVGSRPRTSGGTKSVYRTQQLKELDGQQSAPNSWYYYFNL</sequence>
<evidence type="ECO:0000313" key="4">
    <source>
        <dbReference type="Proteomes" id="UP000728032"/>
    </source>
</evidence>
<dbReference type="PANTHER" id="PTHR22933">
    <property type="entry name" value="FI18007P1-RELATED"/>
    <property type="match status" value="1"/>
</dbReference>
<protein>
    <recommendedName>
        <fullName evidence="2">Chitin-binding type-2 domain-containing protein</fullName>
    </recommendedName>
</protein>
<feature type="compositionally biased region" description="Basic and acidic residues" evidence="1">
    <location>
        <begin position="295"/>
        <end position="308"/>
    </location>
</feature>
<feature type="compositionally biased region" description="Low complexity" evidence="1">
    <location>
        <begin position="238"/>
        <end position="248"/>
    </location>
</feature>
<feature type="non-terminal residue" evidence="3">
    <location>
        <position position="1"/>
    </location>
</feature>
<dbReference type="Proteomes" id="UP000728032">
    <property type="component" value="Unassembled WGS sequence"/>
</dbReference>
<feature type="region of interest" description="Disordered" evidence="1">
    <location>
        <begin position="40"/>
        <end position="309"/>
    </location>
</feature>
<dbReference type="Gene3D" id="2.170.140.10">
    <property type="entry name" value="Chitin binding domain"/>
    <property type="match status" value="1"/>
</dbReference>
<dbReference type="EMBL" id="OC919465">
    <property type="protein sequence ID" value="CAD7651381.1"/>
    <property type="molecule type" value="Genomic_DNA"/>
</dbReference>
<gene>
    <name evidence="3" type="ORF">ONB1V03_LOCUS8273</name>
</gene>
<dbReference type="AlphaFoldDB" id="A0A7R9QNH5"/>
<feature type="compositionally biased region" description="Polar residues" evidence="1">
    <location>
        <begin position="493"/>
        <end position="505"/>
    </location>
</feature>
<dbReference type="Pfam" id="PF01607">
    <property type="entry name" value="CBM_14"/>
    <property type="match status" value="1"/>
</dbReference>
<feature type="compositionally biased region" description="Polar residues" evidence="1">
    <location>
        <begin position="584"/>
        <end position="625"/>
    </location>
</feature>
<dbReference type="InterPro" id="IPR036508">
    <property type="entry name" value="Chitin-bd_dom_sf"/>
</dbReference>
<dbReference type="PANTHER" id="PTHR22933:SF43">
    <property type="entry name" value="LP10131P"/>
    <property type="match status" value="1"/>
</dbReference>
<dbReference type="GO" id="GO:0008061">
    <property type="term" value="F:chitin binding"/>
    <property type="evidence" value="ECO:0007669"/>
    <property type="project" value="InterPro"/>
</dbReference>